<dbReference type="AlphaFoldDB" id="A0A7J6QPW3"/>
<protein>
    <submittedName>
        <fullName evidence="2">Uncharacterized protein</fullName>
    </submittedName>
</protein>
<feature type="signal peptide" evidence="1">
    <location>
        <begin position="1"/>
        <end position="26"/>
    </location>
</feature>
<evidence type="ECO:0000256" key="1">
    <source>
        <dbReference type="SAM" id="SignalP"/>
    </source>
</evidence>
<evidence type="ECO:0000313" key="2">
    <source>
        <dbReference type="EMBL" id="KAF4709646.1"/>
    </source>
</evidence>
<gene>
    <name evidence="2" type="ORF">FOZ62_029714</name>
</gene>
<name>A0A7J6QPW3_PEROL</name>
<dbReference type="Proteomes" id="UP000574390">
    <property type="component" value="Unassembled WGS sequence"/>
</dbReference>
<keyword evidence="1" id="KW-0732">Signal</keyword>
<dbReference type="EMBL" id="JABANM010028486">
    <property type="protein sequence ID" value="KAF4709646.1"/>
    <property type="molecule type" value="Genomic_DNA"/>
</dbReference>
<accession>A0A7J6QPW3</accession>
<feature type="chain" id="PRO_5029784171" evidence="1">
    <location>
        <begin position="27"/>
        <end position="219"/>
    </location>
</feature>
<comment type="caution">
    <text evidence="2">The sequence shown here is derived from an EMBL/GenBank/DDBJ whole genome shotgun (WGS) entry which is preliminary data.</text>
</comment>
<reference evidence="2 3" key="1">
    <citation type="submission" date="2020-04" db="EMBL/GenBank/DDBJ databases">
        <title>Perkinsus olseni comparative genomics.</title>
        <authorList>
            <person name="Bogema D.R."/>
        </authorList>
    </citation>
    <scope>NUCLEOTIDE SEQUENCE [LARGE SCALE GENOMIC DNA]</scope>
    <source>
        <strain evidence="2">ATCC PRA-205</strain>
    </source>
</reference>
<evidence type="ECO:0000313" key="3">
    <source>
        <dbReference type="Proteomes" id="UP000574390"/>
    </source>
</evidence>
<sequence length="219" mass="24732">MTKLGILVSWTISVMCRCSLVPTGQGKYAYDRGNVLGGGGPIPITLKGQQIKGVIKSSGKNQCTVTADPHWEFTLSYAPSEGRPELTSTFTSKEEQDMWTYSVAFRRDARAAEDAQDRLIIKVDDHPGIVANGTTDADFKDFEDLMPFKRALLIQILPQLQGQGVGHNKCGELFRRRLYYDREGKHGDGLGWLQTFHIRKREELMRRVEQQQQQQQESA</sequence>
<proteinExistence type="predicted"/>
<organism evidence="2 3">
    <name type="scientific">Perkinsus olseni</name>
    <name type="common">Perkinsus atlanticus</name>
    <dbReference type="NCBI Taxonomy" id="32597"/>
    <lineage>
        <taxon>Eukaryota</taxon>
        <taxon>Sar</taxon>
        <taxon>Alveolata</taxon>
        <taxon>Perkinsozoa</taxon>
        <taxon>Perkinsea</taxon>
        <taxon>Perkinsida</taxon>
        <taxon>Perkinsidae</taxon>
        <taxon>Perkinsus</taxon>
    </lineage>
</organism>